<keyword evidence="11" id="KW-1185">Reference proteome</keyword>
<dbReference type="AlphaFoldDB" id="A0A8S1Y6X5"/>
<keyword evidence="7" id="KW-0175">Coiled coil</keyword>
<organism evidence="10 11">
    <name type="scientific">Paramecium octaurelia</name>
    <dbReference type="NCBI Taxonomy" id="43137"/>
    <lineage>
        <taxon>Eukaryota</taxon>
        <taxon>Sar</taxon>
        <taxon>Alveolata</taxon>
        <taxon>Ciliophora</taxon>
        <taxon>Intramacronucleata</taxon>
        <taxon>Oligohymenophorea</taxon>
        <taxon>Peniculida</taxon>
        <taxon>Parameciidae</taxon>
        <taxon>Paramecium</taxon>
    </lineage>
</organism>
<feature type="region of interest" description="Disordered" evidence="8">
    <location>
        <begin position="55"/>
        <end position="77"/>
    </location>
</feature>
<evidence type="ECO:0000256" key="3">
    <source>
        <dbReference type="ARBA" id="ARBA00023015"/>
    </source>
</evidence>
<dbReference type="SMART" id="SM00338">
    <property type="entry name" value="BRLZ"/>
    <property type="match status" value="1"/>
</dbReference>
<evidence type="ECO:0000256" key="8">
    <source>
        <dbReference type="SAM" id="MobiDB-lite"/>
    </source>
</evidence>
<evidence type="ECO:0000256" key="7">
    <source>
        <dbReference type="SAM" id="Coils"/>
    </source>
</evidence>
<comment type="subcellular location">
    <subcellularLocation>
        <location evidence="1">Nucleus</location>
    </subcellularLocation>
</comment>
<accession>A0A8S1Y6X5</accession>
<feature type="coiled-coil region" evidence="7">
    <location>
        <begin position="132"/>
        <end position="159"/>
    </location>
</feature>
<evidence type="ECO:0000256" key="6">
    <source>
        <dbReference type="ARBA" id="ARBA00023242"/>
    </source>
</evidence>
<dbReference type="Proteomes" id="UP000683925">
    <property type="component" value="Unassembled WGS sequence"/>
</dbReference>
<keyword evidence="5" id="KW-0804">Transcription</keyword>
<gene>
    <name evidence="10" type="ORF">POCTA_138.1.T1470023</name>
</gene>
<comment type="similarity">
    <text evidence="2">Belongs to the bZIP family.</text>
</comment>
<dbReference type="PANTHER" id="PTHR47416">
    <property type="entry name" value="BASIC-LEUCINE ZIPPER TRANSCRIPTION FACTOR F-RELATED"/>
    <property type="match status" value="1"/>
</dbReference>
<keyword evidence="4" id="KW-0238">DNA-binding</keyword>
<feature type="domain" description="BZIP" evidence="9">
    <location>
        <begin position="112"/>
        <end position="176"/>
    </location>
</feature>
<dbReference type="OrthoDB" id="425490at2759"/>
<protein>
    <recommendedName>
        <fullName evidence="9">BZIP domain-containing protein</fullName>
    </recommendedName>
</protein>
<feature type="coiled-coil region" evidence="7">
    <location>
        <begin position="272"/>
        <end position="306"/>
    </location>
</feature>
<keyword evidence="3" id="KW-0805">Transcription regulation</keyword>
<dbReference type="GO" id="GO:0003677">
    <property type="term" value="F:DNA binding"/>
    <property type="evidence" value="ECO:0007669"/>
    <property type="project" value="UniProtKB-KW"/>
</dbReference>
<evidence type="ECO:0000313" key="11">
    <source>
        <dbReference type="Proteomes" id="UP000683925"/>
    </source>
</evidence>
<evidence type="ECO:0000256" key="4">
    <source>
        <dbReference type="ARBA" id="ARBA00023125"/>
    </source>
</evidence>
<dbReference type="GO" id="GO:0003700">
    <property type="term" value="F:DNA-binding transcription factor activity"/>
    <property type="evidence" value="ECO:0007669"/>
    <property type="project" value="InterPro"/>
</dbReference>
<evidence type="ECO:0000256" key="1">
    <source>
        <dbReference type="ARBA" id="ARBA00004123"/>
    </source>
</evidence>
<sequence>MYNNHFELIGDDHFVNFLMDQHQSNFPYVNSSSFGQCQNSDDEGPNQQEFFSSCQLPQQTQGKKQQKKKKSEDTILTSKQNLKNTYINKITSLIQESKPSMTPKFERKVSTNTDDSTQAKLIRNRECARNSRKRKKIYLELLENRVNTLKEELEKCKRIIKGHSSCMQQIGSNPQLQNFFVGRQQLFDKLESAVQNNSDNNEINLLLDSMRFRVGGGGKERVNASNYFLQQIMEISFPIHVKYLLWASGPNLTEPSWFTNLSREIDISDQQMKSLKKSYKRIQSDKEKLEDIIKQFQTVKENLYQKTNSLENFIDEMRSILTPTQVAKFLLGLEKNKFQKELSMSNLWRQFEDEFDTEIKEEECQFEDTVTKKVHL</sequence>
<comment type="caution">
    <text evidence="10">The sequence shown here is derived from an EMBL/GenBank/DDBJ whole genome shotgun (WGS) entry which is preliminary data.</text>
</comment>
<dbReference type="InterPro" id="IPR004827">
    <property type="entry name" value="bZIP"/>
</dbReference>
<evidence type="ECO:0000256" key="5">
    <source>
        <dbReference type="ARBA" id="ARBA00023163"/>
    </source>
</evidence>
<dbReference type="OMA" id="QIMEISF"/>
<dbReference type="Pfam" id="PF00170">
    <property type="entry name" value="bZIP_1"/>
    <property type="match status" value="1"/>
</dbReference>
<dbReference type="PANTHER" id="PTHR47416:SF8">
    <property type="entry name" value="BASIC-LEUCINE ZIPPER TRANSCRIPTION FACTOR E-RELATED"/>
    <property type="match status" value="1"/>
</dbReference>
<dbReference type="GO" id="GO:0005634">
    <property type="term" value="C:nucleus"/>
    <property type="evidence" value="ECO:0007669"/>
    <property type="project" value="UniProtKB-SubCell"/>
</dbReference>
<reference evidence="10" key="1">
    <citation type="submission" date="2021-01" db="EMBL/GenBank/DDBJ databases">
        <authorList>
            <consortium name="Genoscope - CEA"/>
            <person name="William W."/>
        </authorList>
    </citation>
    <scope>NUCLEOTIDE SEQUENCE</scope>
</reference>
<evidence type="ECO:0000259" key="9">
    <source>
        <dbReference type="SMART" id="SM00338"/>
    </source>
</evidence>
<dbReference type="CDD" id="cd14811">
    <property type="entry name" value="bZIP_u2"/>
    <property type="match status" value="1"/>
</dbReference>
<evidence type="ECO:0000256" key="2">
    <source>
        <dbReference type="ARBA" id="ARBA00007163"/>
    </source>
</evidence>
<evidence type="ECO:0000313" key="10">
    <source>
        <dbReference type="EMBL" id="CAD8209350.1"/>
    </source>
</evidence>
<proteinExistence type="inferred from homology"/>
<name>A0A8S1Y6X5_PAROT</name>
<keyword evidence="6" id="KW-0539">Nucleus</keyword>
<dbReference type="EMBL" id="CAJJDP010000149">
    <property type="protein sequence ID" value="CAD8209350.1"/>
    <property type="molecule type" value="Genomic_DNA"/>
</dbReference>